<comment type="caution">
    <text evidence="1">The sequence shown here is derived from an EMBL/GenBank/DDBJ whole genome shotgun (WGS) entry which is preliminary data.</text>
</comment>
<protein>
    <submittedName>
        <fullName evidence="1">Uncharacterized protein</fullName>
    </submittedName>
</protein>
<organism evidence="1 2">
    <name type="scientific">Zasmidium cellare</name>
    <name type="common">Wine cellar mold</name>
    <name type="synonym">Racodium cellare</name>
    <dbReference type="NCBI Taxonomy" id="395010"/>
    <lineage>
        <taxon>Eukaryota</taxon>
        <taxon>Fungi</taxon>
        <taxon>Dikarya</taxon>
        <taxon>Ascomycota</taxon>
        <taxon>Pezizomycotina</taxon>
        <taxon>Dothideomycetes</taxon>
        <taxon>Dothideomycetidae</taxon>
        <taxon>Mycosphaerellales</taxon>
        <taxon>Mycosphaerellaceae</taxon>
        <taxon>Zasmidium</taxon>
    </lineage>
</organism>
<keyword evidence="2" id="KW-1185">Reference proteome</keyword>
<gene>
    <name evidence="1" type="ORF">PRZ48_008861</name>
</gene>
<sequence>MSQPQPPVNSSHIHATSMLLSTKKLDATDKWFTKYCELAKLAIKNSTILNWQTVASLSLLSNVARRAVQDHTVDEELKERVKAYAREEIKRTTILDHRRSARG</sequence>
<reference evidence="1 2" key="1">
    <citation type="journal article" date="2023" name="G3 (Bethesda)">
        <title>A chromosome-level genome assembly of Zasmidium syzygii isolated from banana leaves.</title>
        <authorList>
            <person name="van Westerhoven A.C."/>
            <person name="Mehrabi R."/>
            <person name="Talebi R."/>
            <person name="Steentjes M.B.F."/>
            <person name="Corcolon B."/>
            <person name="Chong P.A."/>
            <person name="Kema G.H.J."/>
            <person name="Seidl M.F."/>
        </authorList>
    </citation>
    <scope>NUCLEOTIDE SEQUENCE [LARGE SCALE GENOMIC DNA]</scope>
    <source>
        <strain evidence="1 2">P124</strain>
    </source>
</reference>
<dbReference type="EMBL" id="JAXOVC010000006">
    <property type="protein sequence ID" value="KAK4500672.1"/>
    <property type="molecule type" value="Genomic_DNA"/>
</dbReference>
<name>A0ABR0EGN7_ZASCE</name>
<evidence type="ECO:0000313" key="2">
    <source>
        <dbReference type="Proteomes" id="UP001305779"/>
    </source>
</evidence>
<evidence type="ECO:0000313" key="1">
    <source>
        <dbReference type="EMBL" id="KAK4500672.1"/>
    </source>
</evidence>
<accession>A0ABR0EGN7</accession>
<proteinExistence type="predicted"/>
<dbReference type="Proteomes" id="UP001305779">
    <property type="component" value="Unassembled WGS sequence"/>
</dbReference>